<reference evidence="3" key="1">
    <citation type="submission" date="2018-11" db="EMBL/GenBank/DDBJ databases">
        <title>Complete genome sequence of Paenibacillus sp. ML311-T8.</title>
        <authorList>
            <person name="Nam Y.-D."/>
            <person name="Kang J."/>
            <person name="Chung W.-H."/>
            <person name="Park Y.S."/>
        </authorList>
    </citation>
    <scope>NUCLEOTIDE SEQUENCE [LARGE SCALE GENOMIC DNA]</scope>
    <source>
        <strain evidence="3">ML311-T8</strain>
    </source>
</reference>
<keyword evidence="3" id="KW-1185">Reference proteome</keyword>
<dbReference type="OrthoDB" id="9800322at2"/>
<gene>
    <name evidence="2" type="ORF">EHS13_33260</name>
</gene>
<dbReference type="KEGG" id="ppsc:EHS13_33260"/>
<dbReference type="PANTHER" id="PTHR21366:SF22">
    <property type="entry name" value="VOC DOMAIN-CONTAINING PROTEIN"/>
    <property type="match status" value="1"/>
</dbReference>
<proteinExistence type="predicted"/>
<name>A0A6B8RW95_9BACL</name>
<dbReference type="InterPro" id="IPR004360">
    <property type="entry name" value="Glyas_Fos-R_dOase_dom"/>
</dbReference>
<evidence type="ECO:0000259" key="1">
    <source>
        <dbReference type="PROSITE" id="PS51819"/>
    </source>
</evidence>
<dbReference type="EMBL" id="CP034235">
    <property type="protein sequence ID" value="QGQ99388.1"/>
    <property type="molecule type" value="Genomic_DNA"/>
</dbReference>
<dbReference type="RefSeq" id="WP_155704552.1">
    <property type="nucleotide sequence ID" value="NZ_CP034235.1"/>
</dbReference>
<dbReference type="Gene3D" id="3.10.180.10">
    <property type="entry name" value="2,3-Dihydroxybiphenyl 1,2-Dioxygenase, domain 1"/>
    <property type="match status" value="1"/>
</dbReference>
<dbReference type="InterPro" id="IPR050383">
    <property type="entry name" value="GlyoxalaseI/FosfomycinResist"/>
</dbReference>
<dbReference type="InterPro" id="IPR037523">
    <property type="entry name" value="VOC_core"/>
</dbReference>
<protein>
    <submittedName>
        <fullName evidence="2">Glyoxalase</fullName>
    </submittedName>
</protein>
<evidence type="ECO:0000313" key="2">
    <source>
        <dbReference type="EMBL" id="QGQ99388.1"/>
    </source>
</evidence>
<feature type="domain" description="VOC" evidence="1">
    <location>
        <begin position="6"/>
        <end position="124"/>
    </location>
</feature>
<dbReference type="Proteomes" id="UP000426246">
    <property type="component" value="Chromosome"/>
</dbReference>
<dbReference type="AlphaFoldDB" id="A0A6B8RW95"/>
<dbReference type="InterPro" id="IPR029068">
    <property type="entry name" value="Glyas_Bleomycin-R_OHBP_Dase"/>
</dbReference>
<accession>A0A6B8RW95</accession>
<dbReference type="PROSITE" id="PS51819">
    <property type="entry name" value="VOC"/>
    <property type="match status" value="1"/>
</dbReference>
<organism evidence="2 3">
    <name type="scientific">Paenibacillus psychroresistens</name>
    <dbReference type="NCBI Taxonomy" id="1778678"/>
    <lineage>
        <taxon>Bacteria</taxon>
        <taxon>Bacillati</taxon>
        <taxon>Bacillota</taxon>
        <taxon>Bacilli</taxon>
        <taxon>Bacillales</taxon>
        <taxon>Paenibacillaceae</taxon>
        <taxon>Paenibacillus</taxon>
    </lineage>
</organism>
<evidence type="ECO:0000313" key="3">
    <source>
        <dbReference type="Proteomes" id="UP000426246"/>
    </source>
</evidence>
<dbReference type="Pfam" id="PF00903">
    <property type="entry name" value="Glyoxalase"/>
    <property type="match status" value="1"/>
</dbReference>
<dbReference type="SUPFAM" id="SSF54593">
    <property type="entry name" value="Glyoxalase/Bleomycin resistance protein/Dihydroxybiphenyl dioxygenase"/>
    <property type="match status" value="1"/>
</dbReference>
<dbReference type="PANTHER" id="PTHR21366">
    <property type="entry name" value="GLYOXALASE FAMILY PROTEIN"/>
    <property type="match status" value="1"/>
</dbReference>
<sequence>MIEYIGLHHVSLAVRDLEQARHFYTNQLKFQEIQRPPFNSKGIWYAVGTQQLHLLEHLEGETLRRGAIDSVDGHFAIWVKSYSETIAFLEAATIAHEARPDSLAGFSQIYVLDLDHNIIEFGAAYGS</sequence>